<protein>
    <submittedName>
        <fullName evidence="2">Uncharacterized protein</fullName>
    </submittedName>
</protein>
<accession>A0A4P1R1E4</accession>
<organism evidence="2 3">
    <name type="scientific">Lupinus angustifolius</name>
    <name type="common">Narrow-leaved blue lupine</name>
    <dbReference type="NCBI Taxonomy" id="3871"/>
    <lineage>
        <taxon>Eukaryota</taxon>
        <taxon>Viridiplantae</taxon>
        <taxon>Streptophyta</taxon>
        <taxon>Embryophyta</taxon>
        <taxon>Tracheophyta</taxon>
        <taxon>Spermatophyta</taxon>
        <taxon>Magnoliopsida</taxon>
        <taxon>eudicotyledons</taxon>
        <taxon>Gunneridae</taxon>
        <taxon>Pentapetalae</taxon>
        <taxon>rosids</taxon>
        <taxon>fabids</taxon>
        <taxon>Fabales</taxon>
        <taxon>Fabaceae</taxon>
        <taxon>Papilionoideae</taxon>
        <taxon>50 kb inversion clade</taxon>
        <taxon>genistoids sensu lato</taxon>
        <taxon>core genistoids</taxon>
        <taxon>Genisteae</taxon>
        <taxon>Lupinus</taxon>
    </lineage>
</organism>
<dbReference type="Proteomes" id="UP000188354">
    <property type="component" value="Chromosome LG13"/>
</dbReference>
<proteinExistence type="predicted"/>
<gene>
    <name evidence="2" type="ORF">TanjilG_17290</name>
</gene>
<feature type="region of interest" description="Disordered" evidence="1">
    <location>
        <begin position="1"/>
        <end position="106"/>
    </location>
</feature>
<reference evidence="2" key="1">
    <citation type="journal article" date="2017" name="Plant Biotechnol. J.">
        <title>A comprehensive draft genome sequence for lupin (Lupinus angustifolius), an emerging health food: insights into plant-microbe interactions and legume evolution.</title>
        <authorList>
            <person name="Hane J.K."/>
            <person name="Ming Y."/>
            <person name="Kamphuis L.G."/>
            <person name="Nelson M.N."/>
            <person name="Garg G."/>
            <person name="Atkins C.A."/>
            <person name="Bayer P.E."/>
            <person name="Bravo A."/>
            <person name="Bringans S."/>
            <person name="Cannon S."/>
            <person name="Edwards D."/>
            <person name="Foley R."/>
            <person name="Gao L.L."/>
            <person name="Harrison M.J."/>
            <person name="Huang W."/>
            <person name="Hurgobin B."/>
            <person name="Li S."/>
            <person name="Liu C.W."/>
            <person name="McGrath A."/>
            <person name="Morahan G."/>
            <person name="Murray J."/>
            <person name="Weller J."/>
            <person name="Jian J."/>
            <person name="Singh K.B."/>
        </authorList>
    </citation>
    <scope>NUCLEOTIDE SEQUENCE [LARGE SCALE GENOMIC DNA]</scope>
    <source>
        <tissue evidence="2">Whole plant</tissue>
    </source>
</reference>
<sequence>MEEKRRDATPHLPSAANSPVSEPATTRRRAGGRKRKSNALNASNSSLHPPPFHNGPLTRARQIPANLSSAAAASSSAASGGSASAPAVVKHSERAAQKQGPGGDSVVVAEECKESDLESVEAATEAEFEAIRSRGNNAHAVPTHCGEALCLLWNPNSSMFCFET</sequence>
<dbReference type="Gramene" id="OIV99480">
    <property type="protein sequence ID" value="OIV99480"/>
    <property type="gene ID" value="TanjilG_17290"/>
</dbReference>
<name>A0A4P1R1E4_LUPAN</name>
<dbReference type="STRING" id="3871.A0A4P1R1E4"/>
<keyword evidence="3" id="KW-1185">Reference proteome</keyword>
<dbReference type="EMBL" id="CM007373">
    <property type="protein sequence ID" value="OIV99480.1"/>
    <property type="molecule type" value="Genomic_DNA"/>
</dbReference>
<evidence type="ECO:0000256" key="1">
    <source>
        <dbReference type="SAM" id="MobiDB-lite"/>
    </source>
</evidence>
<feature type="compositionally biased region" description="Basic residues" evidence="1">
    <location>
        <begin position="26"/>
        <end position="37"/>
    </location>
</feature>
<evidence type="ECO:0000313" key="2">
    <source>
        <dbReference type="EMBL" id="OIV99480.1"/>
    </source>
</evidence>
<evidence type="ECO:0000313" key="3">
    <source>
        <dbReference type="Proteomes" id="UP000188354"/>
    </source>
</evidence>
<feature type="compositionally biased region" description="Low complexity" evidence="1">
    <location>
        <begin position="38"/>
        <end position="47"/>
    </location>
</feature>
<feature type="compositionally biased region" description="Low complexity" evidence="1">
    <location>
        <begin position="68"/>
        <end position="85"/>
    </location>
</feature>
<dbReference type="AlphaFoldDB" id="A0A4P1R1E4"/>